<dbReference type="PROSITE" id="PS00723">
    <property type="entry name" value="POLYPRENYL_SYNTHASE_1"/>
    <property type="match status" value="1"/>
</dbReference>
<dbReference type="InterPro" id="IPR000092">
    <property type="entry name" value="Polyprenyl_synt"/>
</dbReference>
<dbReference type="PANTHER" id="PTHR12001:SF69">
    <property type="entry name" value="ALL TRANS-POLYPRENYL-DIPHOSPHATE SYNTHASE PDSS1"/>
    <property type="match status" value="1"/>
</dbReference>
<reference evidence="8 9" key="1">
    <citation type="submission" date="2019-04" db="EMBL/GenBank/DDBJ databases">
        <title>Draft genome sequences of Streptomyces avermitilis ATCC 31267.</title>
        <authorList>
            <person name="Komaki H."/>
            <person name="Tamura T."/>
            <person name="Hosoyama A."/>
        </authorList>
    </citation>
    <scope>NUCLEOTIDE SEQUENCE [LARGE SCALE GENOMIC DNA]</scope>
    <source>
        <strain evidence="8 9">ATCC 31267</strain>
    </source>
</reference>
<keyword evidence="4" id="KW-0479">Metal-binding</keyword>
<dbReference type="PROSITE" id="PS00444">
    <property type="entry name" value="POLYPRENYL_SYNTHASE_2"/>
    <property type="match status" value="1"/>
</dbReference>
<evidence type="ECO:0000256" key="1">
    <source>
        <dbReference type="ARBA" id="ARBA00001946"/>
    </source>
</evidence>
<organism evidence="7 10">
    <name type="scientific">Streptomyces avermitilis</name>
    <dbReference type="NCBI Taxonomy" id="33903"/>
    <lineage>
        <taxon>Bacteria</taxon>
        <taxon>Bacillati</taxon>
        <taxon>Actinomycetota</taxon>
        <taxon>Actinomycetes</taxon>
        <taxon>Kitasatosporales</taxon>
        <taxon>Streptomycetaceae</taxon>
        <taxon>Streptomyces</taxon>
    </lineage>
</organism>
<comment type="cofactor">
    <cofactor evidence="1">
        <name>Mg(2+)</name>
        <dbReference type="ChEBI" id="CHEBI:18420"/>
    </cofactor>
</comment>
<protein>
    <submittedName>
        <fullName evidence="7">Geranylgeranyl pyrophosphate synthase</fullName>
    </submittedName>
</protein>
<dbReference type="GO" id="GO:0004659">
    <property type="term" value="F:prenyltransferase activity"/>
    <property type="evidence" value="ECO:0007669"/>
    <property type="project" value="InterPro"/>
</dbReference>
<evidence type="ECO:0000256" key="5">
    <source>
        <dbReference type="ARBA" id="ARBA00022842"/>
    </source>
</evidence>
<dbReference type="InterPro" id="IPR008949">
    <property type="entry name" value="Isoprenoid_synthase_dom_sf"/>
</dbReference>
<comment type="similarity">
    <text evidence="2 6">Belongs to the FPP/GGPP synthase family.</text>
</comment>
<dbReference type="EMBL" id="BJHY01000001">
    <property type="protein sequence ID" value="GDY70767.1"/>
    <property type="molecule type" value="Genomic_DNA"/>
</dbReference>
<dbReference type="Pfam" id="PF00348">
    <property type="entry name" value="polyprenyl_synt"/>
    <property type="match status" value="1"/>
</dbReference>
<reference evidence="7 10" key="2">
    <citation type="submission" date="2019-04" db="EMBL/GenBank/DDBJ databases">
        <title>Draft genome sequences of Streptomyces avermitilis NBRC 14893.</title>
        <authorList>
            <person name="Komaki H."/>
            <person name="Tamura T."/>
            <person name="Hosoyama A."/>
        </authorList>
    </citation>
    <scope>NUCLEOTIDE SEQUENCE [LARGE SCALE GENOMIC DNA]</scope>
    <source>
        <strain evidence="7 10">NBRC 14893</strain>
    </source>
</reference>
<evidence type="ECO:0000256" key="6">
    <source>
        <dbReference type="RuleBase" id="RU004466"/>
    </source>
</evidence>
<comment type="caution">
    <text evidence="7">The sequence shown here is derived from an EMBL/GenBank/DDBJ whole genome shotgun (WGS) entry which is preliminary data.</text>
</comment>
<proteinExistence type="inferred from homology"/>
<accession>A0A4D4MA62</accession>
<evidence type="ECO:0000313" key="8">
    <source>
        <dbReference type="EMBL" id="GDY70767.1"/>
    </source>
</evidence>
<dbReference type="EMBL" id="BJHX01000001">
    <property type="protein sequence ID" value="GDY68851.1"/>
    <property type="molecule type" value="Genomic_DNA"/>
</dbReference>
<dbReference type="PANTHER" id="PTHR12001">
    <property type="entry name" value="GERANYLGERANYL PYROPHOSPHATE SYNTHASE"/>
    <property type="match status" value="1"/>
</dbReference>
<dbReference type="SFLD" id="SFLDG01017">
    <property type="entry name" value="Polyprenyl_Transferase_Like"/>
    <property type="match status" value="1"/>
</dbReference>
<evidence type="ECO:0000256" key="2">
    <source>
        <dbReference type="ARBA" id="ARBA00006706"/>
    </source>
</evidence>
<dbReference type="GO" id="GO:0008299">
    <property type="term" value="P:isoprenoid biosynthetic process"/>
    <property type="evidence" value="ECO:0007669"/>
    <property type="project" value="InterPro"/>
</dbReference>
<sequence>MNSSETLPPSVDDGWATRLAHAMHEAVTARDAGLGRIAGELIRHGGKRLRPRLLFLSASIGEADEALLMHAAAAIELMHVGSLLHDDVMDGAATRRGAPSVNSRWGNTHAATTGTHVLACAMAELAHLPHDAVSTVTEAAFTLCSGQLRETEHVYDVDLAVSEHLEIIRMKTATLFGLPCRLGAELAGCDPGHAAALLRYGQQLGIAFQLTDDLLDLVGDSVDLGKPTGTDLRAGVFSYSVLLALRQTPGGRLAALLRHENLSAREATEAAVLVRSSGTVDVTRELARTYADGAAAALAELPEFPGRDALAVTARRIASRME</sequence>
<evidence type="ECO:0000313" key="7">
    <source>
        <dbReference type="EMBL" id="GDY68851.1"/>
    </source>
</evidence>
<evidence type="ECO:0000256" key="4">
    <source>
        <dbReference type="ARBA" id="ARBA00022723"/>
    </source>
</evidence>
<keyword evidence="3 6" id="KW-0808">Transferase</keyword>
<gene>
    <name evidence="7" type="ORF">SAV14893_082440</name>
    <name evidence="8" type="ORF">SAV31267_002520</name>
</gene>
<evidence type="ECO:0000313" key="9">
    <source>
        <dbReference type="Proteomes" id="UP000299211"/>
    </source>
</evidence>
<keyword evidence="5" id="KW-0460">Magnesium</keyword>
<dbReference type="InterPro" id="IPR033749">
    <property type="entry name" value="Polyprenyl_synt_CS"/>
</dbReference>
<dbReference type="Gene3D" id="1.10.600.10">
    <property type="entry name" value="Farnesyl Diphosphate Synthase"/>
    <property type="match status" value="1"/>
</dbReference>
<name>A0A4D4MA62_STRAX</name>
<dbReference type="AlphaFoldDB" id="A0A4D4MA62"/>
<dbReference type="SFLD" id="SFLDS00005">
    <property type="entry name" value="Isoprenoid_Synthase_Type_I"/>
    <property type="match status" value="1"/>
</dbReference>
<evidence type="ECO:0000313" key="10">
    <source>
        <dbReference type="Proteomes" id="UP000302139"/>
    </source>
</evidence>
<evidence type="ECO:0000256" key="3">
    <source>
        <dbReference type="ARBA" id="ARBA00022679"/>
    </source>
</evidence>
<dbReference type="Proteomes" id="UP000302139">
    <property type="component" value="Unassembled WGS sequence"/>
</dbReference>
<dbReference type="GO" id="GO:0046872">
    <property type="term" value="F:metal ion binding"/>
    <property type="evidence" value="ECO:0007669"/>
    <property type="project" value="UniProtKB-KW"/>
</dbReference>
<dbReference type="SUPFAM" id="SSF48576">
    <property type="entry name" value="Terpenoid synthases"/>
    <property type="match status" value="1"/>
</dbReference>
<dbReference type="CDD" id="cd00685">
    <property type="entry name" value="Trans_IPPS_HT"/>
    <property type="match status" value="1"/>
</dbReference>
<dbReference type="Proteomes" id="UP000299211">
    <property type="component" value="Unassembled WGS sequence"/>
</dbReference>